<reference evidence="1 2" key="1">
    <citation type="submission" date="2023-02" db="EMBL/GenBank/DDBJ databases">
        <title>LHISI_Scaffold_Assembly.</title>
        <authorList>
            <person name="Stuart O.P."/>
            <person name="Cleave R."/>
            <person name="Magrath M.J.L."/>
            <person name="Mikheyev A.S."/>
        </authorList>
    </citation>
    <scope>NUCLEOTIDE SEQUENCE [LARGE SCALE GENOMIC DNA]</scope>
    <source>
        <strain evidence="1">Daus_M_001</strain>
        <tissue evidence="1">Leg muscle</tissue>
    </source>
</reference>
<comment type="caution">
    <text evidence="1">The sequence shown here is derived from an EMBL/GenBank/DDBJ whole genome shotgun (WGS) entry which is preliminary data.</text>
</comment>
<evidence type="ECO:0000313" key="2">
    <source>
        <dbReference type="Proteomes" id="UP001159363"/>
    </source>
</evidence>
<dbReference type="EMBL" id="JARBHB010000016">
    <property type="protein sequence ID" value="KAJ8866912.1"/>
    <property type="molecule type" value="Genomic_DNA"/>
</dbReference>
<accession>A0ABQ9G4B6</accession>
<protein>
    <submittedName>
        <fullName evidence="1">Uncharacterized protein</fullName>
    </submittedName>
</protein>
<dbReference type="Proteomes" id="UP001159363">
    <property type="component" value="Chromosome 15"/>
</dbReference>
<proteinExistence type="predicted"/>
<evidence type="ECO:0000313" key="1">
    <source>
        <dbReference type="EMBL" id="KAJ8866912.1"/>
    </source>
</evidence>
<gene>
    <name evidence="1" type="ORF">PR048_032774</name>
</gene>
<name>A0ABQ9G4B6_9NEOP</name>
<keyword evidence="2" id="KW-1185">Reference proteome</keyword>
<organism evidence="1 2">
    <name type="scientific">Dryococelus australis</name>
    <dbReference type="NCBI Taxonomy" id="614101"/>
    <lineage>
        <taxon>Eukaryota</taxon>
        <taxon>Metazoa</taxon>
        <taxon>Ecdysozoa</taxon>
        <taxon>Arthropoda</taxon>
        <taxon>Hexapoda</taxon>
        <taxon>Insecta</taxon>
        <taxon>Pterygota</taxon>
        <taxon>Neoptera</taxon>
        <taxon>Polyneoptera</taxon>
        <taxon>Phasmatodea</taxon>
        <taxon>Verophasmatodea</taxon>
        <taxon>Anareolatae</taxon>
        <taxon>Phasmatidae</taxon>
        <taxon>Eurycanthinae</taxon>
        <taxon>Dryococelus</taxon>
    </lineage>
</organism>
<sequence>MGLIVTVQSVCTTVGHTDSAVLKHVATNIENVSGIAFKVSNCPPYMHHELILHGKWCGILHEFDVSSQPEVRWCDVRQPSENAPNSSTTHMGRGGKALPGPLSLSGAKYVELSYSVIEISSREVSPGSKVECYNEGSDRLKSGCLSLDGDLVDTSVYDSDLVCESCKLVSADCKCQQHSDVVCLSSEFPEDLLLEYWEDVPLGAHEVLCLQQDVAPPHFAIDVYWKLDVHSQNQ</sequence>